<evidence type="ECO:0000313" key="1">
    <source>
        <dbReference type="EMBL" id="EDT37582.1"/>
    </source>
</evidence>
<evidence type="ECO:0000313" key="2">
    <source>
        <dbReference type="Proteomes" id="UP000004814"/>
    </source>
</evidence>
<gene>
    <name evidence="1" type="ORF">BamMEX5DRAFT_6643</name>
</gene>
<name>B1TFS7_9BURK</name>
<reference evidence="1 2" key="1">
    <citation type="submission" date="2008-03" db="EMBL/GenBank/DDBJ databases">
        <title>Sequencing of the draft genome and assembly of Burkholderia ambifaria MEX-5.</title>
        <authorList>
            <consortium name="US DOE Joint Genome Institute (JGI-PGF)"/>
            <person name="Copeland A."/>
            <person name="Lucas S."/>
            <person name="Lapidus A."/>
            <person name="Glavina del Rio T."/>
            <person name="Dalin E."/>
            <person name="Tice H."/>
            <person name="Bruce D."/>
            <person name="Goodwin L."/>
            <person name="Pitluck S."/>
            <person name="Larimer F."/>
            <person name="Land M.L."/>
            <person name="Hauser L."/>
            <person name="Tiedje J."/>
            <person name="Richardson P."/>
        </authorList>
    </citation>
    <scope>NUCLEOTIDE SEQUENCE [LARGE SCALE GENOMIC DNA]</scope>
    <source>
        <strain evidence="1 2">MEX-5</strain>
    </source>
</reference>
<dbReference type="EMBL" id="ABLK01000429">
    <property type="protein sequence ID" value="EDT37582.1"/>
    <property type="molecule type" value="Genomic_DNA"/>
</dbReference>
<dbReference type="Proteomes" id="UP000004814">
    <property type="component" value="Unassembled WGS sequence"/>
</dbReference>
<dbReference type="PATRIC" id="fig|396597.7.peg.727"/>
<sequence>MAGLEYPSSSAVLSLTTVPAPAGGCTILVERVSSAPLSCKAVAAAQLRNYKATPLVKAVAVYTHPDRPRETVTLVDTPPACLIVRRQVRFRWGTSQW</sequence>
<proteinExistence type="predicted"/>
<accession>B1TFS7</accession>
<organism evidence="1 2">
    <name type="scientific">Burkholderia ambifaria MEX-5</name>
    <dbReference type="NCBI Taxonomy" id="396597"/>
    <lineage>
        <taxon>Bacteria</taxon>
        <taxon>Pseudomonadati</taxon>
        <taxon>Pseudomonadota</taxon>
        <taxon>Betaproteobacteria</taxon>
        <taxon>Burkholderiales</taxon>
        <taxon>Burkholderiaceae</taxon>
        <taxon>Burkholderia</taxon>
        <taxon>Burkholderia cepacia complex</taxon>
    </lineage>
</organism>
<comment type="caution">
    <text evidence="1">The sequence shown here is derived from an EMBL/GenBank/DDBJ whole genome shotgun (WGS) entry which is preliminary data.</text>
</comment>
<dbReference type="AlphaFoldDB" id="B1TFS7"/>
<protein>
    <submittedName>
        <fullName evidence="1">Uncharacterized protein</fullName>
    </submittedName>
</protein>